<feature type="domain" description="Cupin type-1" evidence="3">
    <location>
        <begin position="183"/>
        <end position="330"/>
    </location>
</feature>
<dbReference type="InterPro" id="IPR014710">
    <property type="entry name" value="RmlC-like_jellyroll"/>
</dbReference>
<dbReference type="InterPro" id="IPR011051">
    <property type="entry name" value="RmlC_Cupin_sf"/>
</dbReference>
<dbReference type="Proteomes" id="UP000594263">
    <property type="component" value="Unplaced"/>
</dbReference>
<feature type="compositionally biased region" description="Basic and acidic residues" evidence="1">
    <location>
        <begin position="152"/>
        <end position="167"/>
    </location>
</feature>
<keyword evidence="2" id="KW-0732">Signal</keyword>
<dbReference type="AlphaFoldDB" id="A0A7N0SY97"/>
<dbReference type="Gene3D" id="2.60.120.10">
    <property type="entry name" value="Jelly Rolls"/>
    <property type="match status" value="2"/>
</dbReference>
<feature type="signal peptide" evidence="2">
    <location>
        <begin position="1"/>
        <end position="23"/>
    </location>
</feature>
<evidence type="ECO:0000259" key="3">
    <source>
        <dbReference type="SMART" id="SM00835"/>
    </source>
</evidence>
<name>A0A7N0SY97_KALFE</name>
<dbReference type="SMART" id="SM00835">
    <property type="entry name" value="Cupin_1"/>
    <property type="match status" value="2"/>
</dbReference>
<feature type="region of interest" description="Disordered" evidence="1">
    <location>
        <begin position="146"/>
        <end position="167"/>
    </location>
</feature>
<feature type="chain" id="PRO_5029491572" description="Cupin type-1 domain-containing protein" evidence="2">
    <location>
        <begin position="24"/>
        <end position="575"/>
    </location>
</feature>
<reference evidence="4" key="1">
    <citation type="submission" date="2021-01" db="UniProtKB">
        <authorList>
            <consortium name="EnsemblPlants"/>
        </authorList>
    </citation>
    <scope>IDENTIFICATION</scope>
</reference>
<evidence type="ECO:0000256" key="1">
    <source>
        <dbReference type="SAM" id="MobiDB-lite"/>
    </source>
</evidence>
<proteinExistence type="predicted"/>
<evidence type="ECO:0000256" key="2">
    <source>
        <dbReference type="SAM" id="SignalP"/>
    </source>
</evidence>
<dbReference type="PANTHER" id="PTHR31189">
    <property type="entry name" value="OS03G0336100 PROTEIN-RELATED"/>
    <property type="match status" value="1"/>
</dbReference>
<dbReference type="PANTHER" id="PTHR31189:SF13">
    <property type="entry name" value="CUPINCIN"/>
    <property type="match status" value="1"/>
</dbReference>
<feature type="domain" description="Cupin type-1" evidence="3">
    <location>
        <begin position="376"/>
        <end position="548"/>
    </location>
</feature>
<dbReference type="Gramene" id="Kaladp0012s0039.1.v1.1">
    <property type="protein sequence ID" value="Kaladp0012s0039.1.v1.1"/>
    <property type="gene ID" value="Kaladp0012s0039.v1.1"/>
</dbReference>
<protein>
    <recommendedName>
        <fullName evidence="3">Cupin type-1 domain-containing protein</fullName>
    </recommendedName>
</protein>
<dbReference type="OMA" id="CQHRCEQ"/>
<dbReference type="EnsemblPlants" id="Kaladp0012s0039.1.v1.1">
    <property type="protein sequence ID" value="Kaladp0012s0039.1.v1.1"/>
    <property type="gene ID" value="Kaladp0012s0039.v1.1"/>
</dbReference>
<organism evidence="4 5">
    <name type="scientific">Kalanchoe fedtschenkoi</name>
    <name type="common">Lavender scallops</name>
    <name type="synonym">South American air plant</name>
    <dbReference type="NCBI Taxonomy" id="63787"/>
    <lineage>
        <taxon>Eukaryota</taxon>
        <taxon>Viridiplantae</taxon>
        <taxon>Streptophyta</taxon>
        <taxon>Embryophyta</taxon>
        <taxon>Tracheophyta</taxon>
        <taxon>Spermatophyta</taxon>
        <taxon>Magnoliopsida</taxon>
        <taxon>eudicotyledons</taxon>
        <taxon>Gunneridae</taxon>
        <taxon>Pentapetalae</taxon>
        <taxon>Saxifragales</taxon>
        <taxon>Crassulaceae</taxon>
        <taxon>Kalanchoe</taxon>
    </lineage>
</organism>
<dbReference type="InterPro" id="IPR006045">
    <property type="entry name" value="Cupin_1"/>
</dbReference>
<evidence type="ECO:0000313" key="4">
    <source>
        <dbReference type="EnsemblPlants" id="Kaladp0012s0039.1.v1.1"/>
    </source>
</evidence>
<evidence type="ECO:0000313" key="5">
    <source>
        <dbReference type="Proteomes" id="UP000594263"/>
    </source>
</evidence>
<dbReference type="InterPro" id="IPR050253">
    <property type="entry name" value="Seed_Storage-Functional"/>
</dbReference>
<keyword evidence="5" id="KW-1185">Reference proteome</keyword>
<dbReference type="CDD" id="cd02244">
    <property type="entry name" value="cupin_7S_vicilin-like_N"/>
    <property type="match status" value="1"/>
</dbReference>
<dbReference type="Pfam" id="PF00190">
    <property type="entry name" value="Cupin_1"/>
    <property type="match status" value="2"/>
</dbReference>
<sequence>MASMKAGVLVFLVLCFGVLAVVAEVEREDPELQQCRHQCRVQQQLSERDKEECLQRCDDYHQHKHGHGQQEKQRVQECQSRCERHAHGQERQLCRFRCQRQQFTEPQNPSGQDEKLQECRQRCQTQKKEDKREMMECERECSEWFGRQRGGGKPDRYEEGEGDERHPFQEKSPYVFHEHQFVEKFRAEHGRVSVLEKFTEELLKGVENFRLGFLVAEPQTFLMPNHLDADGVFFVVQGTGTVTQIRDNKRESFHIRAGDVIKLEAGTPSYLINQDQQQQLFIAKLLSPVANPGEFEVFFGGGGGNPESFYSAFSMELLEAALQTRRDQLERLFGQQRQGVIIKASQEQIQALSKEREEGGVWPFHHTGESKGRRPFNLFDQEPSASNEFGKLFEAFPEDFRQLRDVNVAVSVANITQGAMMGPFYNSKATKFAFVTNGEGYFEMACPHLGKSQQFQRHETRGRHQEQQQPTRYHKVTSRLRRHTVFIVPAGHPVAIVASNNEGLQVVCFEVNAFNNERYPLAGKNNIISKMQREAKELAFSIPGREVDKIFKDENAEELFFPGPGQQRKSTWSII</sequence>
<dbReference type="CDD" id="cd02245">
    <property type="entry name" value="cupin_7S_vicilin-like_C"/>
    <property type="match status" value="1"/>
</dbReference>
<accession>A0A7N0SY97</accession>
<dbReference type="SUPFAM" id="SSF51182">
    <property type="entry name" value="RmlC-like cupins"/>
    <property type="match status" value="2"/>
</dbReference>